<dbReference type="PANTHER" id="PTHR16193">
    <property type="entry name" value="TETRATRICOPEPTIDE REPEAT PROTEIN 27"/>
    <property type="match status" value="1"/>
</dbReference>
<dbReference type="GeneTree" id="ENSGT00500000044929"/>
<evidence type="ECO:0000313" key="7">
    <source>
        <dbReference type="Proteomes" id="UP000694388"/>
    </source>
</evidence>
<feature type="repeat" description="TPR" evidence="5">
    <location>
        <begin position="520"/>
        <end position="553"/>
    </location>
</feature>
<evidence type="ECO:0000256" key="2">
    <source>
        <dbReference type="ARBA" id="ARBA00022803"/>
    </source>
</evidence>
<comment type="similarity">
    <text evidence="3">Belongs to the TTC27 family.</text>
</comment>
<dbReference type="InterPro" id="IPR011990">
    <property type="entry name" value="TPR-like_helical_dom_sf"/>
</dbReference>
<dbReference type="PROSITE" id="PS50005">
    <property type="entry name" value="TPR"/>
    <property type="match status" value="3"/>
</dbReference>
<dbReference type="Pfam" id="PF13181">
    <property type="entry name" value="TPR_8"/>
    <property type="match status" value="1"/>
</dbReference>
<dbReference type="SMART" id="SM00028">
    <property type="entry name" value="TPR"/>
    <property type="match status" value="4"/>
</dbReference>
<accession>A0A8C4NNS8</accession>
<feature type="repeat" description="TPR" evidence="5">
    <location>
        <begin position="588"/>
        <end position="621"/>
    </location>
</feature>
<reference evidence="6" key="1">
    <citation type="submission" date="2025-08" db="UniProtKB">
        <authorList>
            <consortium name="Ensembl"/>
        </authorList>
    </citation>
    <scope>IDENTIFICATION</scope>
</reference>
<dbReference type="Gene3D" id="1.25.40.10">
    <property type="entry name" value="Tetratricopeptide repeat domain"/>
    <property type="match status" value="1"/>
</dbReference>
<dbReference type="Pfam" id="PF13432">
    <property type="entry name" value="TPR_16"/>
    <property type="match status" value="1"/>
</dbReference>
<dbReference type="AlphaFoldDB" id="A0A8C4NNS8"/>
<dbReference type="Proteomes" id="UP000694388">
    <property type="component" value="Unplaced"/>
</dbReference>
<reference evidence="6" key="2">
    <citation type="submission" date="2025-09" db="UniProtKB">
        <authorList>
            <consortium name="Ensembl"/>
        </authorList>
    </citation>
    <scope>IDENTIFICATION</scope>
</reference>
<sequence length="891" mass="100619">MGPVGPVDEWALLRGVLPDSVCTSDTTILLRHVVDGEFLSALRTAEVAEIFSSASICTHFEIDRRLRSCIESYLSNPEHNALFKQKVVFLAGIACLQLFVQCNWTGPAVHLDPGEILPATLLANSRETLSAVVLSALAVDGESVYGLADNPLLLLLAREMLVHCQYQLPLCRTVAWWALRCVNVHQQLLEERSSHFYSVAKSCIDLVTSDEFLQTCDELRHLYVQFSLEAASTWLFYYNYKKAKEYIDLAQKLSALDIKLAGALGKRTHFQQSNVAQLVLNVQRNDGSLPLSGLSPAPTAPDDLPKDILLSDRDLLSHVKLADPGEAHVPDLCAEELAVVLGKCTDLQKSNPSYNLTDEEILAFVTFLLSQPKFWSIQVSALLQRSRLEKGSGRKVERALGQIQTLVNDFEDQRTPLVEKMKVFYCSKVPPKWRMKKELARLFFELGCSASALQLFQSLEMWEDVIVCYASIGQSDKAEELVRRELERHESPTLYCLLGDVVEEPEYYDRAWELSGGHSARAQRSKGLLLLRKKQYAQCVECFDKALSINPMQLVVWYSLGCAHLATEDYEGAARAFQRFVSLEPNNAEAWTNLSTAYIRLQKKDKAFRTLQEAIKCNYETWQIWENFLVVSMDLGEFAEAIYAYHRLFDLRSKYKDVEVLGILVRAVVDGLSDRKGQPVTTLRGKLQELFGRVTSSISDAEIWKLYAQLYGSGFSDDADSNEKALQFLVQSHRCYLQKNAWHNNPEYFRNVAESAIHLARVYIACSKTKSDRKEASHLLSSARLSLKGLMAKAKQEHVDMVTGVVREDLAEVMETMDSLLTEMRASPVCAGVWRLWGLGGGFSCWHRPHEVRRPPWLRQRHSRQDTEAACSPAHTCTGRRGSGRTWRLSQ</sequence>
<proteinExistence type="inferred from homology"/>
<evidence type="ECO:0000256" key="5">
    <source>
        <dbReference type="PROSITE-ProRule" id="PRU00339"/>
    </source>
</evidence>
<keyword evidence="2 5" id="KW-0802">TPR repeat</keyword>
<name>A0A8C4NNS8_EPTBU</name>
<feature type="repeat" description="TPR" evidence="5">
    <location>
        <begin position="554"/>
        <end position="587"/>
    </location>
</feature>
<keyword evidence="7" id="KW-1185">Reference proteome</keyword>
<protein>
    <recommendedName>
        <fullName evidence="4">Tetratricopeptide repeat protein 27</fullName>
    </recommendedName>
</protein>
<dbReference type="PANTHER" id="PTHR16193:SF0">
    <property type="entry name" value="TETRATRICOPEPTIDE REPEAT PROTEIN 27"/>
    <property type="match status" value="1"/>
</dbReference>
<dbReference type="InterPro" id="IPR044244">
    <property type="entry name" value="TTC27/Emw1"/>
</dbReference>
<dbReference type="SUPFAM" id="SSF48452">
    <property type="entry name" value="TPR-like"/>
    <property type="match status" value="1"/>
</dbReference>
<evidence type="ECO:0000313" key="6">
    <source>
        <dbReference type="Ensembl" id="ENSEBUP00000006749.1"/>
    </source>
</evidence>
<dbReference type="InterPro" id="IPR019734">
    <property type="entry name" value="TPR_rpt"/>
</dbReference>
<evidence type="ECO:0000256" key="1">
    <source>
        <dbReference type="ARBA" id="ARBA00022737"/>
    </source>
</evidence>
<dbReference type="Ensembl" id="ENSEBUT00000007212.1">
    <property type="protein sequence ID" value="ENSEBUP00000006749.1"/>
    <property type="gene ID" value="ENSEBUG00000004437.1"/>
</dbReference>
<evidence type="ECO:0000256" key="3">
    <source>
        <dbReference type="ARBA" id="ARBA00024020"/>
    </source>
</evidence>
<keyword evidence="1" id="KW-0677">Repeat</keyword>
<evidence type="ECO:0000256" key="4">
    <source>
        <dbReference type="ARBA" id="ARBA00024124"/>
    </source>
</evidence>
<organism evidence="6 7">
    <name type="scientific">Eptatretus burgeri</name>
    <name type="common">Inshore hagfish</name>
    <dbReference type="NCBI Taxonomy" id="7764"/>
    <lineage>
        <taxon>Eukaryota</taxon>
        <taxon>Metazoa</taxon>
        <taxon>Chordata</taxon>
        <taxon>Craniata</taxon>
        <taxon>Vertebrata</taxon>
        <taxon>Cyclostomata</taxon>
        <taxon>Myxini</taxon>
        <taxon>Myxiniformes</taxon>
        <taxon>Myxinidae</taxon>
        <taxon>Eptatretinae</taxon>
        <taxon>Eptatretus</taxon>
    </lineage>
</organism>